<keyword evidence="2" id="KW-0560">Oxidoreductase</keyword>
<sequence length="406" mass="45930">MEGDTKMNRAKDWTVPDHVPRELVVDFDYMAPPGAQDDVHLAWKSLHAGPDIVWSPYYGGHWIATRGEDIEAMQKDHTRFSHRNVNIPPNNEMQIVPLELDPPEHTAYRNLITPAFLPQAIASLENDVRSLAVELLDKIAPRGECEFVAEFAKILPIVIFLRLAELPVSDREQLLEWAEWAVRGDFERRNDSQRALVGYISTWVEKRKADAGGDLVSLIANAQIEGKLISQERMFGMFIVVLFGGLDTVASMMGFIARFLAENPAHRRQLIENPELMVSSVDELIRRFGVANTARLITQDMEYKGIRFRKGDQIQLPNALHGLDDRKFSNPLAVDLTRKPVIHAAFGNGPHRCPGSFLARTEIKVFLQEWLKRIPDFHIREGDKPRCGSGSVNGMLYLPLAWDVAP</sequence>
<evidence type="ECO:0000256" key="1">
    <source>
        <dbReference type="ARBA" id="ARBA00010617"/>
    </source>
</evidence>
<evidence type="ECO:0000256" key="3">
    <source>
        <dbReference type="SAM" id="Phobius"/>
    </source>
</evidence>
<protein>
    <submittedName>
        <fullName evidence="4">Cytochrome P450</fullName>
    </submittedName>
</protein>
<dbReference type="HOGENOM" id="CLU_033716_0_1_4"/>
<keyword evidence="2" id="KW-0479">Metal-binding</keyword>
<keyword evidence="2" id="KW-0503">Monooxygenase</keyword>
<keyword evidence="3" id="KW-1133">Transmembrane helix</keyword>
<dbReference type="InterPro" id="IPR001128">
    <property type="entry name" value="Cyt_P450"/>
</dbReference>
<accession>B1KCQ2</accession>
<comment type="similarity">
    <text evidence="1 2">Belongs to the cytochrome P450 family.</text>
</comment>
<keyword evidence="2" id="KW-0349">Heme</keyword>
<dbReference type="SUPFAM" id="SSF48264">
    <property type="entry name" value="Cytochrome P450"/>
    <property type="match status" value="1"/>
</dbReference>
<dbReference type="KEGG" id="bcm:Bcenmc03_6896"/>
<dbReference type="Proteomes" id="UP000002169">
    <property type="component" value="Chromosome 3"/>
</dbReference>
<name>B1KCQ2_BURO0</name>
<keyword evidence="3" id="KW-0472">Membrane</keyword>
<dbReference type="GO" id="GO:0020037">
    <property type="term" value="F:heme binding"/>
    <property type="evidence" value="ECO:0007669"/>
    <property type="project" value="InterPro"/>
</dbReference>
<dbReference type="InterPro" id="IPR002397">
    <property type="entry name" value="Cyt_P450_B"/>
</dbReference>
<dbReference type="CDD" id="cd11035">
    <property type="entry name" value="P450cam-like"/>
    <property type="match status" value="1"/>
</dbReference>
<dbReference type="InterPro" id="IPR017972">
    <property type="entry name" value="Cyt_P450_CS"/>
</dbReference>
<reference evidence="5" key="1">
    <citation type="submission" date="2008-02" db="EMBL/GenBank/DDBJ databases">
        <title>Complete sequence of chromosome 3 of Burkholderia cenocepacia MC0-3.</title>
        <authorList>
            <person name="Copeland A."/>
            <person name="Lucas S."/>
            <person name="Lapidus A."/>
            <person name="Barry K."/>
            <person name="Bruce D."/>
            <person name="Goodwin L."/>
            <person name="Glavina del Rio T."/>
            <person name="Dalin E."/>
            <person name="Tice H."/>
            <person name="Pitluck S."/>
            <person name="Chain P."/>
            <person name="Malfatti S."/>
            <person name="Shin M."/>
            <person name="Vergez L."/>
            <person name="Schmutz J."/>
            <person name="Larimer F."/>
            <person name="Land M."/>
            <person name="Hauser L."/>
            <person name="Kyrpides N."/>
            <person name="Mikhailova N."/>
            <person name="Tiedje J."/>
            <person name="Richardson P."/>
        </authorList>
    </citation>
    <scope>NUCLEOTIDE SEQUENCE [LARGE SCALE GENOMIC DNA]</scope>
    <source>
        <strain evidence="5">MC0-3</strain>
    </source>
</reference>
<evidence type="ECO:0000256" key="2">
    <source>
        <dbReference type="RuleBase" id="RU000461"/>
    </source>
</evidence>
<organism evidence="4 5">
    <name type="scientific">Burkholderia orbicola (strain MC0-3)</name>
    <dbReference type="NCBI Taxonomy" id="406425"/>
    <lineage>
        <taxon>Bacteria</taxon>
        <taxon>Pseudomonadati</taxon>
        <taxon>Pseudomonadota</taxon>
        <taxon>Betaproteobacteria</taxon>
        <taxon>Burkholderiales</taxon>
        <taxon>Burkholderiaceae</taxon>
        <taxon>Burkholderia</taxon>
        <taxon>Burkholderia cepacia complex</taxon>
        <taxon>Burkholderia orbicola</taxon>
    </lineage>
</organism>
<dbReference type="GO" id="GO:0005506">
    <property type="term" value="F:iron ion binding"/>
    <property type="evidence" value="ECO:0007669"/>
    <property type="project" value="InterPro"/>
</dbReference>
<dbReference type="PANTHER" id="PTHR46696:SF6">
    <property type="entry name" value="P450, PUTATIVE (EUROFUNG)-RELATED"/>
    <property type="match status" value="1"/>
</dbReference>
<evidence type="ECO:0000313" key="5">
    <source>
        <dbReference type="Proteomes" id="UP000002169"/>
    </source>
</evidence>
<dbReference type="EMBL" id="CP000960">
    <property type="protein sequence ID" value="ACA95999.1"/>
    <property type="molecule type" value="Genomic_DNA"/>
</dbReference>
<dbReference type="InterPro" id="IPR036396">
    <property type="entry name" value="Cyt_P450_sf"/>
</dbReference>
<keyword evidence="2" id="KW-0408">Iron</keyword>
<dbReference type="AlphaFoldDB" id="B1KCQ2"/>
<dbReference type="Gene3D" id="1.10.630.10">
    <property type="entry name" value="Cytochrome P450"/>
    <property type="match status" value="1"/>
</dbReference>
<proteinExistence type="inferred from homology"/>
<dbReference type="PANTHER" id="PTHR46696">
    <property type="entry name" value="P450, PUTATIVE (EUROFUNG)-RELATED"/>
    <property type="match status" value="1"/>
</dbReference>
<dbReference type="PRINTS" id="PR00359">
    <property type="entry name" value="BP450"/>
</dbReference>
<gene>
    <name evidence="4" type="ordered locus">Bcenmc03_6896</name>
</gene>
<keyword evidence="3" id="KW-0812">Transmembrane</keyword>
<evidence type="ECO:0000313" key="4">
    <source>
        <dbReference type="EMBL" id="ACA95999.1"/>
    </source>
</evidence>
<dbReference type="PROSITE" id="PS00086">
    <property type="entry name" value="CYTOCHROME_P450"/>
    <property type="match status" value="1"/>
</dbReference>
<dbReference type="GO" id="GO:0004497">
    <property type="term" value="F:monooxygenase activity"/>
    <property type="evidence" value="ECO:0007669"/>
    <property type="project" value="UniProtKB-KW"/>
</dbReference>
<feature type="transmembrane region" description="Helical" evidence="3">
    <location>
        <begin position="234"/>
        <end position="261"/>
    </location>
</feature>
<dbReference type="GO" id="GO:0016705">
    <property type="term" value="F:oxidoreductase activity, acting on paired donors, with incorporation or reduction of molecular oxygen"/>
    <property type="evidence" value="ECO:0007669"/>
    <property type="project" value="InterPro"/>
</dbReference>
<dbReference type="Pfam" id="PF00067">
    <property type="entry name" value="p450"/>
    <property type="match status" value="1"/>
</dbReference>